<evidence type="ECO:0000256" key="2">
    <source>
        <dbReference type="ARBA" id="ARBA00007598"/>
    </source>
</evidence>
<feature type="compositionally biased region" description="Basic and acidic residues" evidence="6">
    <location>
        <begin position="620"/>
        <end position="639"/>
    </location>
</feature>
<dbReference type="Gene3D" id="3.40.50.720">
    <property type="entry name" value="NAD(P)-binding Rossmann-like Domain"/>
    <property type="match status" value="1"/>
</dbReference>
<dbReference type="PANTHER" id="PTHR43580:SF2">
    <property type="entry name" value="CYTOKINE-LIKE NUCLEAR FACTOR N-PAC"/>
    <property type="match status" value="1"/>
</dbReference>
<dbReference type="InterPro" id="IPR036291">
    <property type="entry name" value="NAD(P)-bd_dom_sf"/>
</dbReference>
<dbReference type="InterPro" id="IPR029154">
    <property type="entry name" value="HIBADH-like_NADP-bd"/>
</dbReference>
<dbReference type="EMBL" id="BMAO01008764">
    <property type="protein sequence ID" value="GFR26095.1"/>
    <property type="molecule type" value="Genomic_DNA"/>
</dbReference>
<dbReference type="InterPro" id="IPR013328">
    <property type="entry name" value="6PGD_dom2"/>
</dbReference>
<evidence type="ECO:0000256" key="3">
    <source>
        <dbReference type="ARBA" id="ARBA00022454"/>
    </source>
</evidence>
<feature type="domain" description="PWWP" evidence="7">
    <location>
        <begin position="65"/>
        <end position="120"/>
    </location>
</feature>
<dbReference type="InterPro" id="IPR051265">
    <property type="entry name" value="HIBADH-related_NP60_sf"/>
</dbReference>
<sequence>MPGGMFVQAQLRKPELRMRSYRGVYEAGVVSKQETVLYLSHEYFLSYRQSEYQIQLMMSVAKFEIGDLVWAKKKDYPLWPAKISQPPKEEKKKGMHYVCFLKTETCAWVPIKKIQHHAEHLIPPNYEKKSPFLKLAIDEIILLSKDKLCKEASKVSPEIGVQNLEEKESMEDKQLMEEKQPPIERCSYEVKSTVKEKHSYKGKATTAKEKHSYKSKATSVKEKQSLKEPVKEKQSPAEENQPLKEPITKKLPVEGKQLSLKKPVKEKQPPVKQKKLSLKKPVKEKQPLVEEKQPSLKEPVKEKQPPVEEKQPSSKEPVKEKQLPVEEKQPSLKEPVKEKQPHVEEKQPSLKEPAKEKQPPVEEKQPSSKEPVKEKQPPVKQKKLSLKKPVKEKQPLVEEKQPSLKETEPVKEKQPHVEEKQPSSKEPVKKKKPPVEEKQPLKEPVKEKQPLVNEKQPSPKEPVKEKQPPVEEKQPSLKEPVKEKQPAVEEKQSSLKEPVKEKQPAVEEKQSSLKEPVKEKQPHVEEKQPLKEQVKEKQPLVDEKQPSPKEPVKEKQPPVEEKQPSLKEPVKEKQPSVEEKQPLKEPVKEKPPVTEKKPTLKKPLKEKQPSLKKPVKKKHPVEEKKVPIKKQRIEEKQPPIKENLTSIKKNPVKGKQVKKILSREKPKKVEKAGDSVKSQRVVGRKRSLSKGSVIGETSMSGLVPCPKIQKLDEDDSSHNKPSTDLSNPKNPKLDDDKHSVSSSSSNQSVYPGLIFRGFNDDDDCSVSSLSSHHSQSRKVVRHRKVQQKVKKLDDNHSLNSPSESYAFTFSDKKIFIPHREPSPVDNQYEERFKMKHVIPTSKKIGFLGLGKMGRRIVKNLLIAGHKLIVWNRTKDKCKEFVEAGATQAENPAEVVKAADIIFNCVSDVYAVKTILFCPDGVLKGLEDSCAGEKNVKGYIEMSSIGYESSQEIANDIILNGGRYLEACMTGTKTSANLGALFILASGDEGIFQECLTCFHAIADNTYFLSDEIGVSSLFSITLSMCTGTAYAALAEVAALANRLKIDMTDVLALLRMRGIASKPLLEKGRNMIKGEFFNVEHSLINQQKDMDLALELSNDYNHPLHMAAAANEVYKHAKMLGYGDHDVSAVFRGVKH</sequence>
<dbReference type="Pfam" id="PF14833">
    <property type="entry name" value="NAD_binding_11"/>
    <property type="match status" value="1"/>
</dbReference>
<evidence type="ECO:0000259" key="7">
    <source>
        <dbReference type="PROSITE" id="PS50812"/>
    </source>
</evidence>
<evidence type="ECO:0000256" key="6">
    <source>
        <dbReference type="SAM" id="MobiDB-lite"/>
    </source>
</evidence>
<dbReference type="PANTHER" id="PTHR43580">
    <property type="entry name" value="OXIDOREDUCTASE GLYR1-RELATED"/>
    <property type="match status" value="1"/>
</dbReference>
<comment type="caution">
    <text evidence="8">The sequence shown here is derived from an EMBL/GenBank/DDBJ whole genome shotgun (WGS) entry which is preliminary data.</text>
</comment>
<dbReference type="AlphaFoldDB" id="A0A8X6LXZ4"/>
<keyword evidence="9" id="KW-1185">Reference proteome</keyword>
<dbReference type="SUPFAM" id="SSF63748">
    <property type="entry name" value="Tudor/PWWP/MBT"/>
    <property type="match status" value="1"/>
</dbReference>
<dbReference type="OrthoDB" id="21615at2759"/>
<dbReference type="InterPro" id="IPR006115">
    <property type="entry name" value="6PGDH_NADP-bd"/>
</dbReference>
<name>A0A8X6LXZ4_TRICU</name>
<dbReference type="SUPFAM" id="SSF51735">
    <property type="entry name" value="NAD(P)-binding Rossmann-fold domains"/>
    <property type="match status" value="1"/>
</dbReference>
<feature type="compositionally biased region" description="Basic and acidic residues" evidence="6">
    <location>
        <begin position="389"/>
        <end position="449"/>
    </location>
</feature>
<feature type="compositionally biased region" description="Polar residues" evidence="6">
    <location>
        <begin position="719"/>
        <end position="729"/>
    </location>
</feature>
<dbReference type="GO" id="GO:0031491">
    <property type="term" value="F:nucleosome binding"/>
    <property type="evidence" value="ECO:0007669"/>
    <property type="project" value="TreeGrafter"/>
</dbReference>
<feature type="compositionally biased region" description="Basic and acidic residues" evidence="6">
    <location>
        <begin position="164"/>
        <end position="182"/>
    </location>
</feature>
<evidence type="ECO:0000313" key="9">
    <source>
        <dbReference type="Proteomes" id="UP000887116"/>
    </source>
</evidence>
<accession>A0A8X6LXZ4</accession>
<proteinExistence type="inferred from homology"/>
<feature type="compositionally biased region" description="Basic and acidic residues" evidence="6">
    <location>
        <begin position="219"/>
        <end position="236"/>
    </location>
</feature>
<feature type="compositionally biased region" description="Basic and acidic residues" evidence="6">
    <location>
        <begin position="457"/>
        <end position="609"/>
    </location>
</feature>
<dbReference type="Pfam" id="PF03446">
    <property type="entry name" value="NAD_binding_2"/>
    <property type="match status" value="1"/>
</dbReference>
<evidence type="ECO:0000256" key="4">
    <source>
        <dbReference type="ARBA" id="ARBA00030287"/>
    </source>
</evidence>
<comment type="similarity">
    <text evidence="2">Belongs to the HIBADH-related family. NP60 subfamily.</text>
</comment>
<evidence type="ECO:0000313" key="8">
    <source>
        <dbReference type="EMBL" id="GFR26095.1"/>
    </source>
</evidence>
<comment type="subcellular location">
    <subcellularLocation>
        <location evidence="1">Chromosome</location>
    </subcellularLocation>
</comment>
<feature type="region of interest" description="Disordered" evidence="6">
    <location>
        <begin position="197"/>
        <end position="747"/>
    </location>
</feature>
<organism evidence="8 9">
    <name type="scientific">Trichonephila clavata</name>
    <name type="common">Joro spider</name>
    <name type="synonym">Nephila clavata</name>
    <dbReference type="NCBI Taxonomy" id="2740835"/>
    <lineage>
        <taxon>Eukaryota</taxon>
        <taxon>Metazoa</taxon>
        <taxon>Ecdysozoa</taxon>
        <taxon>Arthropoda</taxon>
        <taxon>Chelicerata</taxon>
        <taxon>Arachnida</taxon>
        <taxon>Araneae</taxon>
        <taxon>Araneomorphae</taxon>
        <taxon>Entelegynae</taxon>
        <taxon>Araneoidea</taxon>
        <taxon>Nephilidae</taxon>
        <taxon>Trichonephila</taxon>
    </lineage>
</organism>
<feature type="region of interest" description="Disordered" evidence="6">
    <location>
        <begin position="766"/>
        <end position="797"/>
    </location>
</feature>
<evidence type="ECO:0000256" key="5">
    <source>
        <dbReference type="ARBA" id="ARBA00034140"/>
    </source>
</evidence>
<reference evidence="8" key="1">
    <citation type="submission" date="2020-07" db="EMBL/GenBank/DDBJ databases">
        <title>Multicomponent nature underlies the extraordinary mechanical properties of spider dragline silk.</title>
        <authorList>
            <person name="Kono N."/>
            <person name="Nakamura H."/>
            <person name="Mori M."/>
            <person name="Yoshida Y."/>
            <person name="Ohtoshi R."/>
            <person name="Malay A.D."/>
            <person name="Moran D.A.P."/>
            <person name="Tomita M."/>
            <person name="Numata K."/>
            <person name="Arakawa K."/>
        </authorList>
    </citation>
    <scope>NUCLEOTIDE SEQUENCE</scope>
</reference>
<dbReference type="GO" id="GO:0140673">
    <property type="term" value="P:transcription elongation-coupled chromatin remodeling"/>
    <property type="evidence" value="ECO:0007669"/>
    <property type="project" value="TreeGrafter"/>
</dbReference>
<feature type="compositionally biased region" description="Basic residues" evidence="6">
    <location>
        <begin position="650"/>
        <end position="660"/>
    </location>
</feature>
<dbReference type="GO" id="GO:0003677">
    <property type="term" value="F:DNA binding"/>
    <property type="evidence" value="ECO:0007669"/>
    <property type="project" value="TreeGrafter"/>
</dbReference>
<dbReference type="Proteomes" id="UP000887116">
    <property type="component" value="Unassembled WGS sequence"/>
</dbReference>
<dbReference type="GO" id="GO:0050661">
    <property type="term" value="F:NADP binding"/>
    <property type="evidence" value="ECO:0007669"/>
    <property type="project" value="InterPro"/>
</dbReference>
<feature type="compositionally biased region" description="Basic and acidic residues" evidence="6">
    <location>
        <begin position="281"/>
        <end position="377"/>
    </location>
</feature>
<feature type="compositionally biased region" description="Basic residues" evidence="6">
    <location>
        <begin position="774"/>
        <end position="789"/>
    </location>
</feature>
<feature type="compositionally biased region" description="Basic and acidic residues" evidence="6">
    <location>
        <begin position="661"/>
        <end position="674"/>
    </location>
</feature>
<dbReference type="SMART" id="SM00293">
    <property type="entry name" value="PWWP"/>
    <property type="match status" value="1"/>
</dbReference>
<dbReference type="SUPFAM" id="SSF48179">
    <property type="entry name" value="6-phosphogluconate dehydrogenase C-terminal domain-like"/>
    <property type="match status" value="1"/>
</dbReference>
<evidence type="ECO:0000256" key="1">
    <source>
        <dbReference type="ARBA" id="ARBA00004286"/>
    </source>
</evidence>
<protein>
    <recommendedName>
        <fullName evidence="5">Cytokine-like nuclear factor N-PAC</fullName>
    </recommendedName>
    <alternativeName>
        <fullName evidence="4">Glyoxylate reductase 1 homolog</fullName>
    </alternativeName>
</protein>
<dbReference type="GO" id="GO:0051287">
    <property type="term" value="F:NAD binding"/>
    <property type="evidence" value="ECO:0007669"/>
    <property type="project" value="InterPro"/>
</dbReference>
<dbReference type="InterPro" id="IPR008927">
    <property type="entry name" value="6-PGluconate_DH-like_C_sf"/>
</dbReference>
<feature type="region of interest" description="Disordered" evidence="6">
    <location>
        <begin position="163"/>
        <end position="182"/>
    </location>
</feature>
<dbReference type="Gene3D" id="1.10.1040.10">
    <property type="entry name" value="N-(1-d-carboxylethyl)-l-norvaline Dehydrogenase, domain 2"/>
    <property type="match status" value="1"/>
</dbReference>
<keyword evidence="3" id="KW-0158">Chromosome</keyword>
<dbReference type="Gene3D" id="2.30.30.140">
    <property type="match status" value="1"/>
</dbReference>
<dbReference type="GO" id="GO:0000785">
    <property type="term" value="C:chromatin"/>
    <property type="evidence" value="ECO:0007669"/>
    <property type="project" value="TreeGrafter"/>
</dbReference>
<dbReference type="PROSITE" id="PS50812">
    <property type="entry name" value="PWWP"/>
    <property type="match status" value="1"/>
</dbReference>
<dbReference type="Pfam" id="PF00855">
    <property type="entry name" value="PWWP"/>
    <property type="match status" value="1"/>
</dbReference>
<gene>
    <name evidence="8" type="primary">AGAP009949</name>
    <name evidence="8" type="ORF">TNCT_683411</name>
</gene>
<dbReference type="InterPro" id="IPR000313">
    <property type="entry name" value="PWWP_dom"/>
</dbReference>